<feature type="domain" description="Solute-binding protein family 3/N-terminal" evidence="3">
    <location>
        <begin position="42"/>
        <end position="267"/>
    </location>
</feature>
<dbReference type="Proteomes" id="UP000253226">
    <property type="component" value="Unassembled WGS sequence"/>
</dbReference>
<keyword evidence="1 2" id="KW-0732">Signal</keyword>
<accession>A0A367W5T7</accession>
<dbReference type="RefSeq" id="WP_181846402.1">
    <property type="nucleotide sequence ID" value="NZ_JPWF01000007.1"/>
</dbReference>
<dbReference type="SUPFAM" id="SSF53850">
    <property type="entry name" value="Periplasmic binding protein-like II"/>
    <property type="match status" value="1"/>
</dbReference>
<evidence type="ECO:0000313" key="4">
    <source>
        <dbReference type="EMBL" id="RCK36805.1"/>
    </source>
</evidence>
<feature type="chain" id="PRO_5016850725" description="Solute-binding protein family 3/N-terminal domain-containing protein" evidence="2">
    <location>
        <begin position="29"/>
        <end position="269"/>
    </location>
</feature>
<dbReference type="PANTHER" id="PTHR35936">
    <property type="entry name" value="MEMBRANE-BOUND LYTIC MUREIN TRANSGLYCOSYLASE F"/>
    <property type="match status" value="1"/>
</dbReference>
<organism evidence="4 5">
    <name type="scientific">Thalassospira profundimaris</name>
    <dbReference type="NCBI Taxonomy" id="502049"/>
    <lineage>
        <taxon>Bacteria</taxon>
        <taxon>Pseudomonadati</taxon>
        <taxon>Pseudomonadota</taxon>
        <taxon>Alphaproteobacteria</taxon>
        <taxon>Rhodospirillales</taxon>
        <taxon>Thalassospiraceae</taxon>
        <taxon>Thalassospira</taxon>
    </lineage>
</organism>
<dbReference type="SMART" id="SM00062">
    <property type="entry name" value="PBPb"/>
    <property type="match status" value="1"/>
</dbReference>
<feature type="signal peptide" evidence="2">
    <location>
        <begin position="1"/>
        <end position="28"/>
    </location>
</feature>
<dbReference type="EMBL" id="JPWF01000007">
    <property type="protein sequence ID" value="RCK36805.1"/>
    <property type="molecule type" value="Genomic_DNA"/>
</dbReference>
<dbReference type="AlphaFoldDB" id="A0A367W5T7"/>
<dbReference type="Pfam" id="PF00497">
    <property type="entry name" value="SBP_bac_3"/>
    <property type="match status" value="1"/>
</dbReference>
<dbReference type="Gene3D" id="3.40.190.10">
    <property type="entry name" value="Periplasmic binding protein-like II"/>
    <property type="match status" value="2"/>
</dbReference>
<evidence type="ECO:0000256" key="1">
    <source>
        <dbReference type="ARBA" id="ARBA00022729"/>
    </source>
</evidence>
<reference evidence="4 5" key="1">
    <citation type="submission" date="2014-07" db="EMBL/GenBank/DDBJ databases">
        <title>Draft genome sequence of Thalassospira profundimaris 35.</title>
        <authorList>
            <person name="Lai Q."/>
            <person name="Shao Z."/>
        </authorList>
    </citation>
    <scope>NUCLEOTIDE SEQUENCE [LARGE SCALE GENOMIC DNA]</scope>
    <source>
        <strain evidence="4 5">35</strain>
    </source>
</reference>
<dbReference type="PANTHER" id="PTHR35936:SF6">
    <property type="entry name" value="AMINO ACID ABC TRANSPORTER SUBSTRATE-BINDING PAAT FAMILY PROTEIN"/>
    <property type="match status" value="1"/>
</dbReference>
<sequence length="269" mass="29607">MIFVKRHSRRYCMAMMLGLAGAVFGGYADAYSAPAQTAACETITVSSHSNYPPYSFLEDGVLKGAAIDLIRVIGKDIGVNIDIQNIGPWMRALTTLRKGGIDMLTTVYLVPERLGDLAYTRPYIEDPIVVFTVGDDAPDLHEHTDLINLDGLTTRGESRGEEFDRFMASSLNIMTVNSIEQIIHMLDQGRADYGLQGLYSLKKAERHTSITKKIWITDVPINAAKMCFAFARTSPCTGWIPAINAEIEKRIADGTVTDLMAKYAALAGY</sequence>
<proteinExistence type="predicted"/>
<evidence type="ECO:0000313" key="5">
    <source>
        <dbReference type="Proteomes" id="UP000253226"/>
    </source>
</evidence>
<gene>
    <name evidence="4" type="ORF">TH19_12900</name>
</gene>
<comment type="caution">
    <text evidence="4">The sequence shown here is derived from an EMBL/GenBank/DDBJ whole genome shotgun (WGS) entry which is preliminary data.</text>
</comment>
<name>A0A367W5T7_9PROT</name>
<evidence type="ECO:0000259" key="3">
    <source>
        <dbReference type="SMART" id="SM00062"/>
    </source>
</evidence>
<protein>
    <recommendedName>
        <fullName evidence="3">Solute-binding protein family 3/N-terminal domain-containing protein</fullName>
    </recommendedName>
</protein>
<evidence type="ECO:0000256" key="2">
    <source>
        <dbReference type="SAM" id="SignalP"/>
    </source>
</evidence>
<dbReference type="InterPro" id="IPR001638">
    <property type="entry name" value="Solute-binding_3/MltF_N"/>
</dbReference>